<reference evidence="2" key="1">
    <citation type="journal article" date="2021" name="Proc. Natl. Acad. Sci. U.S.A.">
        <title>A Catalog of Tens of Thousands of Viruses from Human Metagenomes Reveals Hidden Associations with Chronic Diseases.</title>
        <authorList>
            <person name="Tisza M.J."/>
            <person name="Buck C.B."/>
        </authorList>
    </citation>
    <scope>NUCLEOTIDE SEQUENCE</scope>
    <source>
        <strain evidence="2">Ctx9V1</strain>
    </source>
</reference>
<protein>
    <submittedName>
        <fullName evidence="2">Uncharacterized protein</fullName>
    </submittedName>
</protein>
<dbReference type="EMBL" id="BK059093">
    <property type="protein sequence ID" value="DAE29122.1"/>
    <property type="molecule type" value="Genomic_DNA"/>
</dbReference>
<name>A0A8S5RDB1_9VIRU</name>
<evidence type="ECO:0000313" key="2">
    <source>
        <dbReference type="EMBL" id="DAE29122.1"/>
    </source>
</evidence>
<keyword evidence="1" id="KW-0812">Transmembrane</keyword>
<keyword evidence="1" id="KW-1133">Transmembrane helix</keyword>
<keyword evidence="1" id="KW-0472">Membrane</keyword>
<evidence type="ECO:0000256" key="1">
    <source>
        <dbReference type="SAM" id="Phobius"/>
    </source>
</evidence>
<accession>A0A8S5RDB1</accession>
<sequence>MELGAIISFVMTSMTLLGGVIMVHGMIMDH</sequence>
<organism evidence="2">
    <name type="scientific">virus sp. ctx9V1</name>
    <dbReference type="NCBI Taxonomy" id="2828001"/>
    <lineage>
        <taxon>Viruses</taxon>
    </lineage>
</organism>
<feature type="transmembrane region" description="Helical" evidence="1">
    <location>
        <begin position="6"/>
        <end position="27"/>
    </location>
</feature>
<proteinExistence type="predicted"/>